<accession>A0A560BB47</accession>
<dbReference type="Gene3D" id="3.30.300.30">
    <property type="match status" value="1"/>
</dbReference>
<dbReference type="InterPro" id="IPR045851">
    <property type="entry name" value="AMP-bd_C_sf"/>
</dbReference>
<feature type="domain" description="AMP-dependent ligase C-terminal" evidence="1">
    <location>
        <begin position="364"/>
        <end position="458"/>
    </location>
</feature>
<protein>
    <submittedName>
        <fullName evidence="2">Phenylacetate-CoA ligase</fullName>
    </submittedName>
</protein>
<evidence type="ECO:0000259" key="1">
    <source>
        <dbReference type="Pfam" id="PF14535"/>
    </source>
</evidence>
<name>A0A560BB47_AZOBR</name>
<dbReference type="PANTHER" id="PTHR43845:SF1">
    <property type="entry name" value="BLR5969 PROTEIN"/>
    <property type="match status" value="1"/>
</dbReference>
<dbReference type="Proteomes" id="UP000316083">
    <property type="component" value="Unassembled WGS sequence"/>
</dbReference>
<comment type="caution">
    <text evidence="2">The sequence shown here is derived from an EMBL/GenBank/DDBJ whole genome shotgun (WGS) entry which is preliminary data.</text>
</comment>
<dbReference type="Gene3D" id="3.40.50.12780">
    <property type="entry name" value="N-terminal domain of ligase-like"/>
    <property type="match status" value="1"/>
</dbReference>
<dbReference type="InterPro" id="IPR028154">
    <property type="entry name" value="AMP-dep_Lig_C"/>
</dbReference>
<dbReference type="RefSeq" id="WP_145675280.1">
    <property type="nucleotide sequence ID" value="NZ_VITF01000004.1"/>
</dbReference>
<evidence type="ECO:0000313" key="2">
    <source>
        <dbReference type="EMBL" id="TWA69880.1"/>
    </source>
</evidence>
<sequence>MNYFDALDLPTIRARYPLGPDFLRRYRGMSRDELRAFQDLQFRELMAFGWRVPFYRRLWGRHGIEPGDVRGLDDLEKLPTYSKDDLMESVEHFPPLGDFHGLDAHPDDARPPLVFQTTSGTTGKPQPLLFGPKSREVQSLFLGRIYGLQGITARDVVHSVYGHGMVNGGHYIREAVMHWVGAPLLSAGTGIETRSLNQVTLMKAFRATAIVGFGDYIKRLAEVAIEAGITPGEDIPVRIISGHLGAETAEGMSRIWGGAEVYDWYGVGDTGAIAGEGPDRSGLHIMEDGQLIELLDVDSHAPVEGGALGDIVCTCLYKTDVFPIIRFNTHDVTRFIPGDNPLGIPMRRMAGFLGRSDNMVKLRGINIYPQGIGSVLTSQFADASGEYYCEVESRDGRDEMSVAVETRSQDPTLAARMEEELRMRLGVAIAIRLCAPGDTAEVTQIERRQKPIRLVDRRKES</sequence>
<dbReference type="Pfam" id="PF14535">
    <property type="entry name" value="AMP-binding_C_2"/>
    <property type="match status" value="1"/>
</dbReference>
<dbReference type="EMBL" id="VITF01000004">
    <property type="protein sequence ID" value="TWA69880.1"/>
    <property type="molecule type" value="Genomic_DNA"/>
</dbReference>
<gene>
    <name evidence="2" type="ORF">FBZ82_10440</name>
</gene>
<keyword evidence="2" id="KW-0436">Ligase</keyword>
<dbReference type="PANTHER" id="PTHR43845">
    <property type="entry name" value="BLR5969 PROTEIN"/>
    <property type="match status" value="1"/>
</dbReference>
<organism evidence="2 3">
    <name type="scientific">Azospirillum brasilense</name>
    <dbReference type="NCBI Taxonomy" id="192"/>
    <lineage>
        <taxon>Bacteria</taxon>
        <taxon>Pseudomonadati</taxon>
        <taxon>Pseudomonadota</taxon>
        <taxon>Alphaproteobacteria</taxon>
        <taxon>Rhodospirillales</taxon>
        <taxon>Azospirillaceae</taxon>
        <taxon>Azospirillum</taxon>
    </lineage>
</organism>
<dbReference type="GO" id="GO:0016874">
    <property type="term" value="F:ligase activity"/>
    <property type="evidence" value="ECO:0007669"/>
    <property type="project" value="UniProtKB-KW"/>
</dbReference>
<evidence type="ECO:0000313" key="3">
    <source>
        <dbReference type="Proteomes" id="UP000316083"/>
    </source>
</evidence>
<dbReference type="InterPro" id="IPR042099">
    <property type="entry name" value="ANL_N_sf"/>
</dbReference>
<dbReference type="AlphaFoldDB" id="A0A560BB47"/>
<reference evidence="2 3" key="1">
    <citation type="submission" date="2019-06" db="EMBL/GenBank/DDBJ databases">
        <title>Genomic Encyclopedia of Type Strains, Phase IV (KMG-V): Genome sequencing to study the core and pangenomes of soil and plant-associated prokaryotes.</title>
        <authorList>
            <person name="Whitman W."/>
        </authorList>
    </citation>
    <scope>NUCLEOTIDE SEQUENCE [LARGE SCALE GENOMIC DNA]</scope>
    <source>
        <strain evidence="2 3">BR 11796</strain>
    </source>
</reference>
<dbReference type="SUPFAM" id="SSF56801">
    <property type="entry name" value="Acetyl-CoA synthetase-like"/>
    <property type="match status" value="1"/>
</dbReference>
<proteinExistence type="predicted"/>